<feature type="domain" description="hAT-like transposase RNase-H fold" evidence="3">
    <location>
        <begin position="1"/>
        <end position="65"/>
    </location>
</feature>
<dbReference type="Pfam" id="PF14372">
    <property type="entry name" value="hAT-like_RNase-H"/>
    <property type="match status" value="1"/>
</dbReference>
<evidence type="ECO:0000259" key="2">
    <source>
        <dbReference type="Pfam" id="PF05699"/>
    </source>
</evidence>
<dbReference type="GO" id="GO:0046983">
    <property type="term" value="F:protein dimerization activity"/>
    <property type="evidence" value="ECO:0007669"/>
    <property type="project" value="InterPro"/>
</dbReference>
<reference evidence="4 5" key="1">
    <citation type="submission" date="2023-01" db="EMBL/GenBank/DDBJ databases">
        <authorList>
            <person name="Kreplak J."/>
        </authorList>
    </citation>
    <scope>NUCLEOTIDE SEQUENCE [LARGE SCALE GENOMIC DNA]</scope>
</reference>
<dbReference type="InterPro" id="IPR012337">
    <property type="entry name" value="RNaseH-like_sf"/>
</dbReference>
<accession>A0AAV1A3D4</accession>
<organism evidence="4 5">
    <name type="scientific">Vicia faba</name>
    <name type="common">Broad bean</name>
    <name type="synonym">Faba vulgaris</name>
    <dbReference type="NCBI Taxonomy" id="3906"/>
    <lineage>
        <taxon>Eukaryota</taxon>
        <taxon>Viridiplantae</taxon>
        <taxon>Streptophyta</taxon>
        <taxon>Embryophyta</taxon>
        <taxon>Tracheophyta</taxon>
        <taxon>Spermatophyta</taxon>
        <taxon>Magnoliopsida</taxon>
        <taxon>eudicotyledons</taxon>
        <taxon>Gunneridae</taxon>
        <taxon>Pentapetalae</taxon>
        <taxon>rosids</taxon>
        <taxon>fabids</taxon>
        <taxon>Fabales</taxon>
        <taxon>Fabaceae</taxon>
        <taxon>Papilionoideae</taxon>
        <taxon>50 kb inversion clade</taxon>
        <taxon>NPAAA clade</taxon>
        <taxon>Hologalegina</taxon>
        <taxon>IRL clade</taxon>
        <taxon>Fabeae</taxon>
        <taxon>Vicia</taxon>
    </lineage>
</organism>
<sequence>MSVKMKEKFDKYWKKIQCCLAFGAILDPRLKDKFLKFCYTTLDDSTSKSKLDNVMDKFKELYEEYVSYSTNQGVSLSQSSYELNSLAKLPREGKAKKSKIIRYRKSPLRRRFIDLVLSARGCFFLVSGCFTISYHHMYRSNDFKSWNSIESRFVPEKSELDIYFDDELMDLDEEHSEDFDVLIYWKFNEKKFPILSIMARFSP</sequence>
<dbReference type="GO" id="GO:0003677">
    <property type="term" value="F:DNA binding"/>
    <property type="evidence" value="ECO:0007669"/>
    <property type="project" value="InterPro"/>
</dbReference>
<dbReference type="SUPFAM" id="SSF53098">
    <property type="entry name" value="Ribonuclease H-like"/>
    <property type="match status" value="1"/>
</dbReference>
<proteinExistence type="predicted"/>
<evidence type="ECO:0000313" key="4">
    <source>
        <dbReference type="EMBL" id="CAI8603672.1"/>
    </source>
</evidence>
<dbReference type="EMBL" id="OX451738">
    <property type="protein sequence ID" value="CAI8603672.1"/>
    <property type="molecule type" value="Genomic_DNA"/>
</dbReference>
<evidence type="ECO:0000259" key="3">
    <source>
        <dbReference type="Pfam" id="PF14372"/>
    </source>
</evidence>
<dbReference type="InterPro" id="IPR025525">
    <property type="entry name" value="hAT-like_transposase_RNase-H"/>
</dbReference>
<evidence type="ECO:0008006" key="6">
    <source>
        <dbReference type="Google" id="ProtNLM"/>
    </source>
</evidence>
<feature type="transmembrane region" description="Helical" evidence="1">
    <location>
        <begin position="112"/>
        <end position="134"/>
    </location>
</feature>
<keyword evidence="1" id="KW-0812">Transmembrane</keyword>
<name>A0AAV1A3D4_VICFA</name>
<gene>
    <name evidence="4" type="ORF">VFH_III096960</name>
</gene>
<keyword evidence="5" id="KW-1185">Reference proteome</keyword>
<evidence type="ECO:0000313" key="5">
    <source>
        <dbReference type="Proteomes" id="UP001157006"/>
    </source>
</evidence>
<dbReference type="InterPro" id="IPR008906">
    <property type="entry name" value="HATC_C_dom"/>
</dbReference>
<protein>
    <recommendedName>
        <fullName evidence="6">hAT-like transposase RNase-H fold domain-containing protein</fullName>
    </recommendedName>
</protein>
<evidence type="ECO:0000256" key="1">
    <source>
        <dbReference type="SAM" id="Phobius"/>
    </source>
</evidence>
<dbReference type="Proteomes" id="UP001157006">
    <property type="component" value="Chromosome 3"/>
</dbReference>
<dbReference type="Pfam" id="PF05699">
    <property type="entry name" value="Dimer_Tnp_hAT"/>
    <property type="match status" value="1"/>
</dbReference>
<feature type="domain" description="HAT C-terminal dimerisation" evidence="2">
    <location>
        <begin position="159"/>
        <end position="200"/>
    </location>
</feature>
<dbReference type="PANTHER" id="PTHR23272:SF166">
    <property type="entry name" value="ZINC FINGER BED DOMAIN-CONTAINING PROTEIN RICESLEEPER 2-LIKE ISOFORM X1"/>
    <property type="match status" value="1"/>
</dbReference>
<dbReference type="PANTHER" id="PTHR23272">
    <property type="entry name" value="BED FINGER-RELATED"/>
    <property type="match status" value="1"/>
</dbReference>
<keyword evidence="1" id="KW-0472">Membrane</keyword>
<keyword evidence="1" id="KW-1133">Transmembrane helix</keyword>
<dbReference type="AlphaFoldDB" id="A0AAV1A3D4"/>